<dbReference type="STRING" id="588602.SAMN04487991_3495"/>
<dbReference type="AlphaFoldDB" id="A0A1I3VQS5"/>
<dbReference type="GO" id="GO:0005829">
    <property type="term" value="C:cytosol"/>
    <property type="evidence" value="ECO:0007669"/>
    <property type="project" value="UniProtKB-ARBA"/>
</dbReference>
<organism evidence="3 4">
    <name type="scientific">Celeribacter neptunius</name>
    <dbReference type="NCBI Taxonomy" id="588602"/>
    <lineage>
        <taxon>Bacteria</taxon>
        <taxon>Pseudomonadati</taxon>
        <taxon>Pseudomonadota</taxon>
        <taxon>Alphaproteobacteria</taxon>
        <taxon>Rhodobacterales</taxon>
        <taxon>Roseobacteraceae</taxon>
        <taxon>Celeribacter</taxon>
    </lineage>
</organism>
<dbReference type="Pfam" id="PF00248">
    <property type="entry name" value="Aldo_ket_red"/>
    <property type="match status" value="1"/>
</dbReference>
<gene>
    <name evidence="3" type="ORF">SAMN04487991_3495</name>
</gene>
<dbReference type="EMBL" id="FORH01000007">
    <property type="protein sequence ID" value="SFJ97595.1"/>
    <property type="molecule type" value="Genomic_DNA"/>
</dbReference>
<dbReference type="OrthoDB" id="9803483at2"/>
<keyword evidence="4" id="KW-1185">Reference proteome</keyword>
<dbReference type="InterPro" id="IPR020471">
    <property type="entry name" value="AKR"/>
</dbReference>
<proteinExistence type="predicted"/>
<protein>
    <submittedName>
        <fullName evidence="3">Aryl-alcohol dehydrogenase (NADP+)</fullName>
    </submittedName>
</protein>
<dbReference type="Gene3D" id="3.20.20.100">
    <property type="entry name" value="NADP-dependent oxidoreductase domain"/>
    <property type="match status" value="1"/>
</dbReference>
<dbReference type="FunFam" id="3.20.20.100:FF:000004">
    <property type="entry name" value="Oxidoreductase, aldo/keto reductase"/>
    <property type="match status" value="1"/>
</dbReference>
<evidence type="ECO:0000256" key="1">
    <source>
        <dbReference type="ARBA" id="ARBA00023002"/>
    </source>
</evidence>
<accession>A0A1I3VQS5</accession>
<dbReference type="Proteomes" id="UP000199630">
    <property type="component" value="Unassembled WGS sequence"/>
</dbReference>
<evidence type="ECO:0000313" key="3">
    <source>
        <dbReference type="EMBL" id="SFJ97595.1"/>
    </source>
</evidence>
<dbReference type="InterPro" id="IPR036812">
    <property type="entry name" value="NAD(P)_OxRdtase_dom_sf"/>
</dbReference>
<sequence>MQMNTLGRSGLSLSHFGLGTMSLLTSNSESEAIHLTHKALDAGINLIDTADIYDNGAIETVLGKALKSRRDEVVLATKIGLPMHGDPQKSGGGRAWITEAVEDSLRRLGTDYIDLYQQHRPDLKTPLEETLRAFEDLIKAGKVRQIGSSTFPAEMLIRAQWAAERENLTGFVSEQAPYSILVRGIEAEVLPTCQRYGMGALVWSPLNGGWLTGKYRRNIEAPEGSRAASGNPFVRADDEAKLTLVEQLAPLAEAAGMSLMQMSLAWTGAHPAVTSTLIGPRTEDQLDALLSAAEISLSAELLDAIDEIVAPGRNVDPRNAGWTAEGLSKAMRRR</sequence>
<dbReference type="PANTHER" id="PTHR43364:SF4">
    <property type="entry name" value="NAD(P)-LINKED OXIDOREDUCTASE SUPERFAMILY PROTEIN"/>
    <property type="match status" value="1"/>
</dbReference>
<dbReference type="InterPro" id="IPR023210">
    <property type="entry name" value="NADP_OxRdtase_dom"/>
</dbReference>
<reference evidence="4" key="1">
    <citation type="submission" date="2016-10" db="EMBL/GenBank/DDBJ databases">
        <authorList>
            <person name="Varghese N."/>
            <person name="Submissions S."/>
        </authorList>
    </citation>
    <scope>NUCLEOTIDE SEQUENCE [LARGE SCALE GENOMIC DNA]</scope>
    <source>
        <strain evidence="4">DSM 26471</strain>
    </source>
</reference>
<dbReference type="GO" id="GO:0016491">
    <property type="term" value="F:oxidoreductase activity"/>
    <property type="evidence" value="ECO:0007669"/>
    <property type="project" value="UniProtKB-KW"/>
</dbReference>
<dbReference type="SUPFAM" id="SSF51430">
    <property type="entry name" value="NAD(P)-linked oxidoreductase"/>
    <property type="match status" value="1"/>
</dbReference>
<evidence type="ECO:0000259" key="2">
    <source>
        <dbReference type="Pfam" id="PF00248"/>
    </source>
</evidence>
<dbReference type="PRINTS" id="PR00069">
    <property type="entry name" value="ALDKETRDTASE"/>
</dbReference>
<evidence type="ECO:0000313" key="4">
    <source>
        <dbReference type="Proteomes" id="UP000199630"/>
    </source>
</evidence>
<feature type="domain" description="NADP-dependent oxidoreductase" evidence="2">
    <location>
        <begin position="17"/>
        <end position="309"/>
    </location>
</feature>
<dbReference type="RefSeq" id="WP_090062006.1">
    <property type="nucleotide sequence ID" value="NZ_FORH01000007.1"/>
</dbReference>
<dbReference type="InterPro" id="IPR050523">
    <property type="entry name" value="AKR_Detox_Biosynth"/>
</dbReference>
<dbReference type="PANTHER" id="PTHR43364">
    <property type="entry name" value="NADH-SPECIFIC METHYLGLYOXAL REDUCTASE-RELATED"/>
    <property type="match status" value="1"/>
</dbReference>
<keyword evidence="1" id="KW-0560">Oxidoreductase</keyword>
<name>A0A1I3VQS5_9RHOB</name>